<dbReference type="PANTHER" id="PTHR43155">
    <property type="entry name" value="CYCLIC DI-GMP PHOSPHODIESTERASE PA4108-RELATED"/>
    <property type="match status" value="1"/>
</dbReference>
<dbReference type="CDD" id="cd00077">
    <property type="entry name" value="HDc"/>
    <property type="match status" value="1"/>
</dbReference>
<dbReference type="PROSITE" id="PS51832">
    <property type="entry name" value="HD_GYP"/>
    <property type="match status" value="1"/>
</dbReference>
<sequence length="442" mass="48539">MKPPAVQAALDDNRNYLRAITDMAAGGKVVTHDAVYNDKGIKLLDKGMRVDASLYDRLVRHKLRGNIEDRLTVDDAVTVHTLMQVARELCQHDTLAYLLVHTLDEAGDGTDRLVAPLGRVRLTQQLGFKLTVMREQLPAYFTHSVLMTLVSIYLGLKSGWDDQQCMLLATAALLHDLGVMHMDPAWHDPANKITGVGRKQLLVHPITAMLMAREQKIYPKSVGQAILEHHEAMDGSGYPRGVPGSEISPMGQILIVAEVVSAFFEKYADDVPAQRLSLALRLHHRKYPPRLVAHLLPALQIKAVQSHIEVSQEQVQAIIGVLSQAFDAWSAQRQQLPAACFDEEGGSASLLVAQRLDALQKNLLEAGSHPRQLAEALPYLVGDAEGLAELALVGREALWQLQSIIDTVNSRWPELAEPSGECDSGVAQWRDACMAQMAGLPA</sequence>
<evidence type="ECO:0000259" key="1">
    <source>
        <dbReference type="PROSITE" id="PS51832"/>
    </source>
</evidence>
<comment type="caution">
    <text evidence="2">The sequence shown here is derived from an EMBL/GenBank/DDBJ whole genome shotgun (WGS) entry which is preliminary data.</text>
</comment>
<accession>A0ABP7RMH2</accession>
<dbReference type="PANTHER" id="PTHR43155:SF2">
    <property type="entry name" value="CYCLIC DI-GMP PHOSPHODIESTERASE PA4108"/>
    <property type="match status" value="1"/>
</dbReference>
<feature type="domain" description="HD-GYP" evidence="1">
    <location>
        <begin position="118"/>
        <end position="314"/>
    </location>
</feature>
<name>A0ABP7RMH2_9BURK</name>
<dbReference type="Gene3D" id="1.10.3210.10">
    <property type="entry name" value="Hypothetical protein af1432"/>
    <property type="match status" value="1"/>
</dbReference>
<dbReference type="SUPFAM" id="SSF109604">
    <property type="entry name" value="HD-domain/PDEase-like"/>
    <property type="match status" value="1"/>
</dbReference>
<dbReference type="EMBL" id="BAABBP010000023">
    <property type="protein sequence ID" value="GAA3999595.1"/>
    <property type="molecule type" value="Genomic_DNA"/>
</dbReference>
<dbReference type="InterPro" id="IPR037522">
    <property type="entry name" value="HD_GYP_dom"/>
</dbReference>
<dbReference type="Pfam" id="PF13487">
    <property type="entry name" value="HD_5"/>
    <property type="match status" value="1"/>
</dbReference>
<organism evidence="2 3">
    <name type="scientific">Comamonas faecalis</name>
    <dbReference type="NCBI Taxonomy" id="1387849"/>
    <lineage>
        <taxon>Bacteria</taxon>
        <taxon>Pseudomonadati</taxon>
        <taxon>Pseudomonadota</taxon>
        <taxon>Betaproteobacteria</taxon>
        <taxon>Burkholderiales</taxon>
        <taxon>Comamonadaceae</taxon>
        <taxon>Comamonas</taxon>
    </lineage>
</organism>
<proteinExistence type="predicted"/>
<gene>
    <name evidence="2" type="ORF">GCM10022279_24110</name>
</gene>
<dbReference type="Proteomes" id="UP001501627">
    <property type="component" value="Unassembled WGS sequence"/>
</dbReference>
<protein>
    <recommendedName>
        <fullName evidence="1">HD-GYP domain-containing protein</fullName>
    </recommendedName>
</protein>
<evidence type="ECO:0000313" key="3">
    <source>
        <dbReference type="Proteomes" id="UP001501627"/>
    </source>
</evidence>
<dbReference type="InterPro" id="IPR003607">
    <property type="entry name" value="HD/PDEase_dom"/>
</dbReference>
<reference evidence="3" key="1">
    <citation type="journal article" date="2019" name="Int. J. Syst. Evol. Microbiol.">
        <title>The Global Catalogue of Microorganisms (GCM) 10K type strain sequencing project: providing services to taxonomists for standard genome sequencing and annotation.</title>
        <authorList>
            <consortium name="The Broad Institute Genomics Platform"/>
            <consortium name="The Broad Institute Genome Sequencing Center for Infectious Disease"/>
            <person name="Wu L."/>
            <person name="Ma J."/>
        </authorList>
    </citation>
    <scope>NUCLEOTIDE SEQUENCE [LARGE SCALE GENOMIC DNA]</scope>
    <source>
        <strain evidence="3">JCM 17561</strain>
    </source>
</reference>
<evidence type="ECO:0000313" key="2">
    <source>
        <dbReference type="EMBL" id="GAA3999595.1"/>
    </source>
</evidence>
<keyword evidence="3" id="KW-1185">Reference proteome</keyword>